<evidence type="ECO:0000313" key="2">
    <source>
        <dbReference type="Proteomes" id="UP000219369"/>
    </source>
</evidence>
<dbReference type="EMBL" id="FMJY01000001">
    <property type="protein sequence ID" value="SCO76150.1"/>
    <property type="molecule type" value="Genomic_DNA"/>
</dbReference>
<evidence type="ECO:0000313" key="1">
    <source>
        <dbReference type="EMBL" id="SCO76150.1"/>
    </source>
</evidence>
<dbReference type="Proteomes" id="UP000219369">
    <property type="component" value="Unassembled WGS sequence"/>
</dbReference>
<gene>
    <name evidence="1" type="ORF">FRV6_00362</name>
</gene>
<organism evidence="1 2">
    <name type="scientific">Fusarium oxysporum</name>
    <name type="common">Fusarium vascular wilt</name>
    <dbReference type="NCBI Taxonomy" id="5507"/>
    <lineage>
        <taxon>Eukaryota</taxon>
        <taxon>Fungi</taxon>
        <taxon>Dikarya</taxon>
        <taxon>Ascomycota</taxon>
        <taxon>Pezizomycotina</taxon>
        <taxon>Sordariomycetes</taxon>
        <taxon>Hypocreomycetidae</taxon>
        <taxon>Hypocreales</taxon>
        <taxon>Nectriaceae</taxon>
        <taxon>Fusarium</taxon>
        <taxon>Fusarium oxysporum species complex</taxon>
    </lineage>
</organism>
<name>A0A2H3SZU8_FUSOX</name>
<accession>A0A2H3SZU8</accession>
<sequence length="130" mass="14538">MTRAGHPRCHECSSAFCKRQVETRIVEAVPVSGMILPISHQLPAALRAIPDEMTHASRLRGWPPRLETSLLCRGQDMGEIEFMYICLSVFFSGSLFDLVEPWLGWPPAQVFDVVSEVDESEKRTEGHLGG</sequence>
<proteinExistence type="predicted"/>
<dbReference type="AlphaFoldDB" id="A0A2H3SZU8"/>
<protein>
    <submittedName>
        <fullName evidence="1">Uncharacterized protein</fullName>
    </submittedName>
</protein>
<reference evidence="2" key="1">
    <citation type="submission" date="2016-09" db="EMBL/GenBank/DDBJ databases">
        <authorList>
            <person name="Guldener U."/>
        </authorList>
    </citation>
    <scope>NUCLEOTIDE SEQUENCE [LARGE SCALE GENOMIC DNA]</scope>
    <source>
        <strain evidence="2">V64-1</strain>
    </source>
</reference>